<comment type="caution">
    <text evidence="5">The sequence shown here is derived from an EMBL/GenBank/DDBJ whole genome shotgun (WGS) entry which is preliminary data.</text>
</comment>
<dbReference type="PANTHER" id="PTHR43103">
    <property type="entry name" value="NUCLEOSIDE-DIPHOSPHATE-SUGAR EPIMERASE"/>
    <property type="match status" value="1"/>
</dbReference>
<proteinExistence type="inferred from homology"/>
<reference evidence="5 6" key="1">
    <citation type="submission" date="2019-07" db="EMBL/GenBank/DDBJ databases">
        <title>R&amp;d 2014.</title>
        <authorList>
            <person name="Klenk H.-P."/>
        </authorList>
    </citation>
    <scope>NUCLEOTIDE SEQUENCE [LARGE SCALE GENOMIC DNA]</scope>
    <source>
        <strain evidence="5 6">DSM 45764</strain>
    </source>
</reference>
<dbReference type="Pfam" id="PF01370">
    <property type="entry name" value="Epimerase"/>
    <property type="match status" value="1"/>
</dbReference>
<evidence type="ECO:0000256" key="2">
    <source>
        <dbReference type="ARBA" id="ARBA00023002"/>
    </source>
</evidence>
<evidence type="ECO:0000256" key="1">
    <source>
        <dbReference type="ARBA" id="ARBA00007637"/>
    </source>
</evidence>
<dbReference type="RefSeq" id="WP_166521191.1">
    <property type="nucleotide sequence ID" value="NZ_VLKF01000001.1"/>
</dbReference>
<keyword evidence="6" id="KW-1185">Reference proteome</keyword>
<protein>
    <submittedName>
        <fullName evidence="5">Uronate dehydrogenase</fullName>
    </submittedName>
</protein>
<dbReference type="EMBL" id="VLKF01000001">
    <property type="protein sequence ID" value="TWH74251.1"/>
    <property type="molecule type" value="Genomic_DNA"/>
</dbReference>
<organism evidence="5 6">
    <name type="scientific">Modestobacter roseus</name>
    <dbReference type="NCBI Taxonomy" id="1181884"/>
    <lineage>
        <taxon>Bacteria</taxon>
        <taxon>Bacillati</taxon>
        <taxon>Actinomycetota</taxon>
        <taxon>Actinomycetes</taxon>
        <taxon>Geodermatophilales</taxon>
        <taxon>Geodermatophilaceae</taxon>
        <taxon>Modestobacter</taxon>
    </lineage>
</organism>
<dbReference type="Gene3D" id="3.40.50.720">
    <property type="entry name" value="NAD(P)-binding Rossmann-like Domain"/>
    <property type="match status" value="1"/>
</dbReference>
<evidence type="ECO:0000259" key="4">
    <source>
        <dbReference type="Pfam" id="PF01370"/>
    </source>
</evidence>
<gene>
    <name evidence="5" type="ORF">JD78_02786</name>
</gene>
<feature type="domain" description="NAD-dependent epimerase/dehydratase" evidence="4">
    <location>
        <begin position="7"/>
        <end position="169"/>
    </location>
</feature>
<dbReference type="GO" id="GO:0016491">
    <property type="term" value="F:oxidoreductase activity"/>
    <property type="evidence" value="ECO:0007669"/>
    <property type="project" value="UniProtKB-KW"/>
</dbReference>
<keyword evidence="3" id="KW-0520">NAD</keyword>
<dbReference type="SUPFAM" id="SSF51735">
    <property type="entry name" value="NAD(P)-binding Rossmann-fold domains"/>
    <property type="match status" value="1"/>
</dbReference>
<dbReference type="InterPro" id="IPR036291">
    <property type="entry name" value="NAD(P)-bd_dom_sf"/>
</dbReference>
<keyword evidence="2" id="KW-0560">Oxidoreductase</keyword>
<dbReference type="CDD" id="cd08946">
    <property type="entry name" value="SDR_e"/>
    <property type="match status" value="1"/>
</dbReference>
<comment type="similarity">
    <text evidence="1">Belongs to the NAD(P)-dependent epimerase/dehydratase family.</text>
</comment>
<dbReference type="Proteomes" id="UP000321490">
    <property type="component" value="Unassembled WGS sequence"/>
</dbReference>
<dbReference type="InterPro" id="IPR001509">
    <property type="entry name" value="Epimerase_deHydtase"/>
</dbReference>
<dbReference type="AlphaFoldDB" id="A0A562ITA1"/>
<sequence>MTTPGPVLVTGAAGGIGTLLRGGLPEHGWALRCLDVVPVPEPRPGEEHLVADAADLAAVTAAADGAGAVVHLAGVLGESTWEAIERSHIETTHAVLEAARRAGVGRVVLASSNHASGFTPRPADGLLTEAAAPPRPDTFYGVAKVTMEALGSLYADRYGIDVVCLRIGSAFPRPTTLRQLSTWLSPGDTVRLFDAALRAPSPGFRVVWGVSANTRGWWDLTAARALGYEPQDDAEAHAPALVEVHGEPDPRDPVHGRVGGEYTLPDLDADVVAAQTAPVQPSSGGAR</sequence>
<evidence type="ECO:0000256" key="3">
    <source>
        <dbReference type="ARBA" id="ARBA00023027"/>
    </source>
</evidence>
<dbReference type="PANTHER" id="PTHR43103:SF5">
    <property type="entry name" value="4-EPIMERASE, PUTATIVE (AFU_ORTHOLOGUE AFUA_7G00360)-RELATED"/>
    <property type="match status" value="1"/>
</dbReference>
<evidence type="ECO:0000313" key="6">
    <source>
        <dbReference type="Proteomes" id="UP000321490"/>
    </source>
</evidence>
<accession>A0A562ITA1</accession>
<evidence type="ECO:0000313" key="5">
    <source>
        <dbReference type="EMBL" id="TWH74251.1"/>
    </source>
</evidence>
<name>A0A562ITA1_9ACTN</name>